<keyword evidence="7" id="KW-1185">Reference proteome</keyword>
<dbReference type="InterPro" id="IPR016135">
    <property type="entry name" value="UBQ-conjugating_enzyme/RWD"/>
</dbReference>
<evidence type="ECO:0000256" key="3">
    <source>
        <dbReference type="ARBA" id="ARBA00022840"/>
    </source>
</evidence>
<dbReference type="Proteomes" id="UP001165063">
    <property type="component" value="Unassembled WGS sequence"/>
</dbReference>
<dbReference type="Gene3D" id="3.10.110.10">
    <property type="entry name" value="Ubiquitin Conjugating Enzyme"/>
    <property type="match status" value="1"/>
</dbReference>
<feature type="region of interest" description="Disordered" evidence="4">
    <location>
        <begin position="1"/>
        <end position="20"/>
    </location>
</feature>
<dbReference type="OrthoDB" id="406833at2759"/>
<protein>
    <submittedName>
        <fullName evidence="6">Unnamed protein product</fullName>
    </submittedName>
</protein>
<name>A0A9W6YSF5_AMBMO</name>
<dbReference type="SMART" id="SM00212">
    <property type="entry name" value="UBCc"/>
    <property type="match status" value="1"/>
</dbReference>
<dbReference type="InterPro" id="IPR050113">
    <property type="entry name" value="Ub_conjugating_enzyme"/>
</dbReference>
<dbReference type="CDD" id="cd23808">
    <property type="entry name" value="UBCc_UBE2W"/>
    <property type="match status" value="1"/>
</dbReference>
<feature type="compositionally biased region" description="Acidic residues" evidence="4">
    <location>
        <begin position="40"/>
        <end position="50"/>
    </location>
</feature>
<dbReference type="EMBL" id="BSXU01001841">
    <property type="protein sequence ID" value="GMG31575.1"/>
    <property type="molecule type" value="Genomic_DNA"/>
</dbReference>
<evidence type="ECO:0000313" key="7">
    <source>
        <dbReference type="Proteomes" id="UP001165063"/>
    </source>
</evidence>
<keyword evidence="1" id="KW-0547">Nucleotide-binding</keyword>
<feature type="domain" description="UBC core" evidence="5">
    <location>
        <begin position="146"/>
        <end position="346"/>
    </location>
</feature>
<evidence type="ECO:0000313" key="6">
    <source>
        <dbReference type="EMBL" id="GMG31575.1"/>
    </source>
</evidence>
<feature type="compositionally biased region" description="Basic residues" evidence="4">
    <location>
        <begin position="1"/>
        <end position="15"/>
    </location>
</feature>
<evidence type="ECO:0000256" key="2">
    <source>
        <dbReference type="ARBA" id="ARBA00022786"/>
    </source>
</evidence>
<accession>A0A9W6YSF5</accession>
<proteinExistence type="predicted"/>
<comment type="caution">
    <text evidence="6">The sequence shown here is derived from an EMBL/GenBank/DDBJ whole genome shotgun (WGS) entry which is preliminary data.</text>
</comment>
<evidence type="ECO:0000256" key="4">
    <source>
        <dbReference type="SAM" id="MobiDB-lite"/>
    </source>
</evidence>
<dbReference type="InterPro" id="IPR000608">
    <property type="entry name" value="UBC"/>
</dbReference>
<dbReference type="GO" id="GO:0005524">
    <property type="term" value="F:ATP binding"/>
    <property type="evidence" value="ECO:0007669"/>
    <property type="project" value="UniProtKB-KW"/>
</dbReference>
<sequence length="346" mass="38932">MMSFRHKHKHSHGHSHSYTSPIVIDETSTSMSTSTAPIVIDDDDENDDIQETTTTQASSSSNPSSNPSFSINSNSSSTLASALALTNPKQRQRQEQGQIQKRKKKIMNHLPFSMTSAGHTKHEKATHSPPKFQTPIHEQVPPISGPALRRTMKELKQWKQQSCQPEGIKLIIKQTSDVEGGGDILNVIFVDLQIQDNPIYPKNETYRLQFIIDNEYPFKPPQTKFITHDPYSTHHHLETQTGTQTGTGTETKTDNQTTTTFPIPIHPHIYSNGHICLNILYSESGSSNEACEGWTPTQTLETLAISIQSMLSGNHERKRPNGDEQYCQRAPLNPLKTRWEFHDDTV</sequence>
<dbReference type="AlphaFoldDB" id="A0A9W6YSF5"/>
<evidence type="ECO:0000259" key="5">
    <source>
        <dbReference type="PROSITE" id="PS50127"/>
    </source>
</evidence>
<keyword evidence="2" id="KW-0833">Ubl conjugation pathway</keyword>
<gene>
    <name evidence="6" type="ORF">Amon01_000400600</name>
</gene>
<feature type="region of interest" description="Disordered" evidence="4">
    <location>
        <begin position="28"/>
        <end position="75"/>
    </location>
</feature>
<feature type="region of interest" description="Disordered" evidence="4">
    <location>
        <begin position="117"/>
        <end position="141"/>
    </location>
</feature>
<dbReference type="PROSITE" id="PS50127">
    <property type="entry name" value="UBC_2"/>
    <property type="match status" value="1"/>
</dbReference>
<evidence type="ECO:0000256" key="1">
    <source>
        <dbReference type="ARBA" id="ARBA00022741"/>
    </source>
</evidence>
<dbReference type="Pfam" id="PF00179">
    <property type="entry name" value="UQ_con"/>
    <property type="match status" value="1"/>
</dbReference>
<reference evidence="6" key="1">
    <citation type="submission" date="2023-04" db="EMBL/GenBank/DDBJ databases">
        <title>Ambrosiozyma monospora NBRC 1965.</title>
        <authorList>
            <person name="Ichikawa N."/>
            <person name="Sato H."/>
            <person name="Tonouchi N."/>
        </authorList>
    </citation>
    <scope>NUCLEOTIDE SEQUENCE</scope>
    <source>
        <strain evidence="6">NBRC 1965</strain>
    </source>
</reference>
<dbReference type="PANTHER" id="PTHR24067">
    <property type="entry name" value="UBIQUITIN-CONJUGATING ENZYME E2"/>
    <property type="match status" value="1"/>
</dbReference>
<feature type="compositionally biased region" description="Low complexity" evidence="4">
    <location>
        <begin position="51"/>
        <end position="75"/>
    </location>
</feature>
<organism evidence="6 7">
    <name type="scientific">Ambrosiozyma monospora</name>
    <name type="common">Yeast</name>
    <name type="synonym">Endomycopsis monosporus</name>
    <dbReference type="NCBI Taxonomy" id="43982"/>
    <lineage>
        <taxon>Eukaryota</taxon>
        <taxon>Fungi</taxon>
        <taxon>Dikarya</taxon>
        <taxon>Ascomycota</taxon>
        <taxon>Saccharomycotina</taxon>
        <taxon>Pichiomycetes</taxon>
        <taxon>Pichiales</taxon>
        <taxon>Pichiaceae</taxon>
        <taxon>Ambrosiozyma</taxon>
    </lineage>
</organism>
<keyword evidence="3" id="KW-0067">ATP-binding</keyword>
<dbReference type="SUPFAM" id="SSF54495">
    <property type="entry name" value="UBC-like"/>
    <property type="match status" value="1"/>
</dbReference>